<sequence length="307" mass="35228">MPNIDALLAEKGIPIPKRFLVAGRFFVDHFVKNSSFESKEQLLESKVYRESILPIFNEWFYEKYRDLTKANVKSFYLGVTFVHGQPIELRIPATTSEVVEEGKLSKLMFPDHMQKSEKIEDIIQPTINFEHMTEKDKFDLKKQIAEIVAYSRSINIDLNTSCELDQLARNMSMGVWGHFEKGVTDLLSNNAASSAVACWEFHLAIEKALKVLIHSKTGQGIHGHSLEKLVLRLNQYGCELNSSELMKLPNDKEAIKLRYAEMISKPIDAFKYYLVALYFVADVCTKLEHKHGFKNSSFTLKMAPWAR</sequence>
<dbReference type="Proteomes" id="UP000056750">
    <property type="component" value="Chromosome"/>
</dbReference>
<accession>A0ABN4LRY7</accession>
<keyword evidence="2" id="KW-1185">Reference proteome</keyword>
<proteinExistence type="predicted"/>
<dbReference type="Gene3D" id="1.20.120.330">
    <property type="entry name" value="Nucleotidyltransferases domain 2"/>
    <property type="match status" value="1"/>
</dbReference>
<organism evidence="1 2">
    <name type="scientific">Alteromonas stellipolaris</name>
    <dbReference type="NCBI Taxonomy" id="233316"/>
    <lineage>
        <taxon>Bacteria</taxon>
        <taxon>Pseudomonadati</taxon>
        <taxon>Pseudomonadota</taxon>
        <taxon>Gammaproteobacteria</taxon>
        <taxon>Alteromonadales</taxon>
        <taxon>Alteromonadaceae</taxon>
        <taxon>Alteromonas/Salinimonas group</taxon>
        <taxon>Alteromonas</taxon>
    </lineage>
</organism>
<name>A0ABN4LRY7_9ALTE</name>
<protein>
    <recommendedName>
        <fullName evidence="3">HEPN domain-containing protein</fullName>
    </recommendedName>
</protein>
<evidence type="ECO:0008006" key="3">
    <source>
        <dbReference type="Google" id="ProtNLM"/>
    </source>
</evidence>
<evidence type="ECO:0000313" key="2">
    <source>
        <dbReference type="Proteomes" id="UP000056750"/>
    </source>
</evidence>
<evidence type="ECO:0000313" key="1">
    <source>
        <dbReference type="EMBL" id="AMJ75470.1"/>
    </source>
</evidence>
<gene>
    <name evidence="1" type="ORF">AVL57_16765</name>
</gene>
<reference evidence="1 2" key="1">
    <citation type="submission" date="2015-12" db="EMBL/GenBank/DDBJ databases">
        <title>Intraspecies pangenome expansion in the marine bacterium Alteromonas.</title>
        <authorList>
            <person name="Lopez-Perez M."/>
            <person name="Rodriguez-Valera F."/>
        </authorList>
    </citation>
    <scope>NUCLEOTIDE SEQUENCE [LARGE SCALE GENOMIC DNA]</scope>
    <source>
        <strain evidence="1 2">LMG 21861</strain>
    </source>
</reference>
<dbReference type="EMBL" id="CP013926">
    <property type="protein sequence ID" value="AMJ75470.1"/>
    <property type="molecule type" value="Genomic_DNA"/>
</dbReference>